<evidence type="ECO:0000313" key="2">
    <source>
        <dbReference type="Proteomes" id="UP000286402"/>
    </source>
</evidence>
<dbReference type="RefSeq" id="WP_120332898.1">
    <property type="nucleotide sequence ID" value="NZ_JBPFRJ010000018.1"/>
</dbReference>
<keyword evidence="2" id="KW-1185">Reference proteome</keyword>
<dbReference type="AlphaFoldDB" id="A0A420GBQ0"/>
<gene>
    <name evidence="1" type="ORF">BCY89_03820</name>
</gene>
<proteinExistence type="predicted"/>
<comment type="caution">
    <text evidence="1">The sequence shown here is derived from an EMBL/GenBank/DDBJ whole genome shotgun (WGS) entry which is preliminary data.</text>
</comment>
<evidence type="ECO:0000313" key="1">
    <source>
        <dbReference type="EMBL" id="RKF42607.1"/>
    </source>
</evidence>
<accession>A0A420GBQ0</accession>
<dbReference type="Proteomes" id="UP000286402">
    <property type="component" value="Unassembled WGS sequence"/>
</dbReference>
<sequence length="108" mass="12739">MKLLELIDFFRDGGSFKEFCHLQSLHEESEVIEIFMEIPLDIHNELRYFEIEKTGGSIAYSDNGINYHNLFDFYYFLDAIEEANNSQNRSLSNEELAELLYNYSIHDA</sequence>
<name>A0A420GBQ0_9SPHI</name>
<organism evidence="1 2">
    <name type="scientific">Sphingobacterium siyangense</name>
    <dbReference type="NCBI Taxonomy" id="459529"/>
    <lineage>
        <taxon>Bacteria</taxon>
        <taxon>Pseudomonadati</taxon>
        <taxon>Bacteroidota</taxon>
        <taxon>Sphingobacteriia</taxon>
        <taxon>Sphingobacteriales</taxon>
        <taxon>Sphingobacteriaceae</taxon>
        <taxon>Sphingobacterium</taxon>
    </lineage>
</organism>
<protein>
    <submittedName>
        <fullName evidence="1">Uncharacterized protein</fullName>
    </submittedName>
</protein>
<reference evidence="1 2" key="1">
    <citation type="submission" date="2016-07" db="EMBL/GenBank/DDBJ databases">
        <title>Genome analysis of Sphingobacterium siyangense T12B17.</title>
        <authorList>
            <person name="Xu D."/>
            <person name="Su Y."/>
            <person name="Zheng S."/>
        </authorList>
    </citation>
    <scope>NUCLEOTIDE SEQUENCE [LARGE SCALE GENOMIC DNA]</scope>
    <source>
        <strain evidence="1 2">T12B17</strain>
    </source>
</reference>
<dbReference type="EMBL" id="MCAQ01000001">
    <property type="protein sequence ID" value="RKF42607.1"/>
    <property type="molecule type" value="Genomic_DNA"/>
</dbReference>